<reference evidence="2 3" key="1">
    <citation type="submission" date="2016-02" db="EMBL/GenBank/DDBJ databases">
        <authorList>
            <consortium name="Pathogen Informatics"/>
        </authorList>
    </citation>
    <scope>NUCLEOTIDE SEQUENCE [LARGE SCALE GENOMIC DNA]</scope>
    <source>
        <strain evidence="2 3">RC20</strain>
    </source>
</reference>
<proteinExistence type="predicted"/>
<dbReference type="AlphaFoldDB" id="A0A128EL90"/>
<dbReference type="SUPFAM" id="SSF50370">
    <property type="entry name" value="Ricin B-like lectins"/>
    <property type="match status" value="1"/>
</dbReference>
<keyword evidence="2" id="KW-0430">Lectin</keyword>
<dbReference type="Gene3D" id="2.80.10.50">
    <property type="match status" value="1"/>
</dbReference>
<dbReference type="EMBL" id="FIZP01000014">
    <property type="protein sequence ID" value="CZE49128.1"/>
    <property type="molecule type" value="Genomic_DNA"/>
</dbReference>
<dbReference type="InterPro" id="IPR035992">
    <property type="entry name" value="Ricin_B-like_lectins"/>
</dbReference>
<protein>
    <submittedName>
        <fullName evidence="2">Ricin-type beta-trefoil lectin domain</fullName>
    </submittedName>
</protein>
<evidence type="ECO:0000313" key="2">
    <source>
        <dbReference type="EMBL" id="CZE49128.1"/>
    </source>
</evidence>
<accession>A0A128EL90</accession>
<keyword evidence="3" id="KW-1185">Reference proteome</keyword>
<dbReference type="PROSITE" id="PS50231">
    <property type="entry name" value="RICIN_B_LECTIN"/>
    <property type="match status" value="1"/>
</dbReference>
<keyword evidence="1" id="KW-0732">Signal</keyword>
<feature type="chain" id="PRO_5011955319" evidence="1">
    <location>
        <begin position="16"/>
        <end position="172"/>
    </location>
</feature>
<dbReference type="Proteomes" id="UP000069632">
    <property type="component" value="Unassembled WGS sequence"/>
</dbReference>
<gene>
    <name evidence="2" type="ORF">ERS672216_01765</name>
</gene>
<evidence type="ECO:0000313" key="3">
    <source>
        <dbReference type="Proteomes" id="UP000069632"/>
    </source>
</evidence>
<evidence type="ECO:0000256" key="1">
    <source>
        <dbReference type="SAM" id="SignalP"/>
    </source>
</evidence>
<feature type="signal peptide" evidence="1">
    <location>
        <begin position="1"/>
        <end position="15"/>
    </location>
</feature>
<dbReference type="RefSeq" id="WP_075494993.1">
    <property type="nucleotide sequence ID" value="NZ_CP053844.1"/>
</dbReference>
<sequence>MRLFLLLFIAVFAFAKEPHHIKLVDNLDRKSDGYCLDVLGSGRYIRYDMPLQGHNCKPGLYADEAFVFENEQIYSPVTNMCVTIAGVNNSVLDYTPLVLQPCSLDSAFVNAKFMQAFEFTKNQKIKHKYSDMCLEMGESSDSTFSKEHTWRTLYMKNCDKVDTARSTWKFDS</sequence>
<name>A0A128EL90_9BACT</name>
<organism evidence="2 3">
    <name type="scientific">Campylobacter geochelonis</name>
    <dbReference type="NCBI Taxonomy" id="1780362"/>
    <lineage>
        <taxon>Bacteria</taxon>
        <taxon>Pseudomonadati</taxon>
        <taxon>Campylobacterota</taxon>
        <taxon>Epsilonproteobacteria</taxon>
        <taxon>Campylobacterales</taxon>
        <taxon>Campylobacteraceae</taxon>
        <taxon>Campylobacter</taxon>
    </lineage>
</organism>
<dbReference type="OrthoDB" id="5366052at2"/>
<dbReference type="GO" id="GO:0030246">
    <property type="term" value="F:carbohydrate binding"/>
    <property type="evidence" value="ECO:0007669"/>
    <property type="project" value="UniProtKB-KW"/>
</dbReference>